<accession>A0AAV4QHY4</accession>
<dbReference type="AlphaFoldDB" id="A0AAV4QHY4"/>
<keyword evidence="1" id="KW-1133">Transmembrane helix</keyword>
<dbReference type="PROSITE" id="PS50853">
    <property type="entry name" value="FN3"/>
    <property type="match status" value="1"/>
</dbReference>
<evidence type="ECO:0000259" key="2">
    <source>
        <dbReference type="PROSITE" id="PS50853"/>
    </source>
</evidence>
<dbReference type="Gene3D" id="2.60.40.10">
    <property type="entry name" value="Immunoglobulins"/>
    <property type="match status" value="1"/>
</dbReference>
<protein>
    <submittedName>
        <fullName evidence="3">Down syndrome cell adhesion molecule-like protein 1</fullName>
    </submittedName>
</protein>
<dbReference type="SUPFAM" id="SSF49265">
    <property type="entry name" value="Fibronectin type III"/>
    <property type="match status" value="1"/>
</dbReference>
<reference evidence="3 4" key="1">
    <citation type="submission" date="2021-06" db="EMBL/GenBank/DDBJ databases">
        <title>Caerostris extrusa draft genome.</title>
        <authorList>
            <person name="Kono N."/>
            <person name="Arakawa K."/>
        </authorList>
    </citation>
    <scope>NUCLEOTIDE SEQUENCE [LARGE SCALE GENOMIC DNA]</scope>
</reference>
<evidence type="ECO:0000313" key="4">
    <source>
        <dbReference type="Proteomes" id="UP001054945"/>
    </source>
</evidence>
<dbReference type="Proteomes" id="UP001054945">
    <property type="component" value="Unassembled WGS sequence"/>
</dbReference>
<dbReference type="Pfam" id="PF00041">
    <property type="entry name" value="fn3"/>
    <property type="match status" value="1"/>
</dbReference>
<keyword evidence="1" id="KW-0472">Membrane</keyword>
<dbReference type="EMBL" id="BPLR01006326">
    <property type="protein sequence ID" value="GIY09030.1"/>
    <property type="molecule type" value="Genomic_DNA"/>
</dbReference>
<dbReference type="InterPro" id="IPR013783">
    <property type="entry name" value="Ig-like_fold"/>
</dbReference>
<keyword evidence="1" id="KW-0812">Transmembrane</keyword>
<dbReference type="InterPro" id="IPR036116">
    <property type="entry name" value="FN3_sf"/>
</dbReference>
<proteinExistence type="predicted"/>
<evidence type="ECO:0000313" key="3">
    <source>
        <dbReference type="EMBL" id="GIY09030.1"/>
    </source>
</evidence>
<evidence type="ECO:0000256" key="1">
    <source>
        <dbReference type="SAM" id="Phobius"/>
    </source>
</evidence>
<gene>
    <name evidence="3" type="primary">Dscaml1_3</name>
    <name evidence="3" type="ORF">CEXT_337671</name>
</gene>
<sequence length="217" mass="24173">MCVFPGYTVHYREEQGQWQEVAVVAPEDNTYTLSNLQPQKLYQIYVTATNQYGKGDPSEIVAIKTDEGDGHSMLSVAGLGQNTNYLDMAIVIPVTASLLTIGVVLVVACVCVKKIRSRHNLERAMAAEKHLAMVGTLQRYVDIDKTRSLMDASRMGHYPLPYETIQMLADDQDVSYPKGGPNQELRAFATKDGQPAQYNKVLTLRKGKEENIYDSPQ</sequence>
<feature type="transmembrane region" description="Helical" evidence="1">
    <location>
        <begin position="88"/>
        <end position="112"/>
    </location>
</feature>
<feature type="domain" description="Fibronectin type-III" evidence="2">
    <location>
        <begin position="1"/>
        <end position="68"/>
    </location>
</feature>
<dbReference type="CDD" id="cd00063">
    <property type="entry name" value="FN3"/>
    <property type="match status" value="1"/>
</dbReference>
<name>A0AAV4QHY4_CAEEX</name>
<dbReference type="InterPro" id="IPR003961">
    <property type="entry name" value="FN3_dom"/>
</dbReference>
<organism evidence="3 4">
    <name type="scientific">Caerostris extrusa</name>
    <name type="common">Bark spider</name>
    <name type="synonym">Caerostris bankana</name>
    <dbReference type="NCBI Taxonomy" id="172846"/>
    <lineage>
        <taxon>Eukaryota</taxon>
        <taxon>Metazoa</taxon>
        <taxon>Ecdysozoa</taxon>
        <taxon>Arthropoda</taxon>
        <taxon>Chelicerata</taxon>
        <taxon>Arachnida</taxon>
        <taxon>Araneae</taxon>
        <taxon>Araneomorphae</taxon>
        <taxon>Entelegynae</taxon>
        <taxon>Araneoidea</taxon>
        <taxon>Araneidae</taxon>
        <taxon>Caerostris</taxon>
    </lineage>
</organism>
<keyword evidence="4" id="KW-1185">Reference proteome</keyword>
<comment type="caution">
    <text evidence="3">The sequence shown here is derived from an EMBL/GenBank/DDBJ whole genome shotgun (WGS) entry which is preliminary data.</text>
</comment>